<dbReference type="EMBL" id="BSET01000001">
    <property type="protein sequence ID" value="GLK01114.1"/>
    <property type="molecule type" value="Genomic_DNA"/>
</dbReference>
<comment type="caution">
    <text evidence="4">The sequence shown here is derived from an EMBL/GenBank/DDBJ whole genome shotgun (WGS) entry which is preliminary data.</text>
</comment>
<evidence type="ECO:0000259" key="3">
    <source>
        <dbReference type="PROSITE" id="PS50093"/>
    </source>
</evidence>
<dbReference type="InterPro" id="IPR035986">
    <property type="entry name" value="PKD_dom_sf"/>
</dbReference>
<dbReference type="Proteomes" id="UP001142325">
    <property type="component" value="Unassembled WGS sequence"/>
</dbReference>
<dbReference type="PROSITE" id="PS50093">
    <property type="entry name" value="PKD"/>
    <property type="match status" value="1"/>
</dbReference>
<proteinExistence type="predicted"/>
<evidence type="ECO:0000256" key="2">
    <source>
        <dbReference type="SAM" id="SignalP"/>
    </source>
</evidence>
<feature type="region of interest" description="Disordered" evidence="1">
    <location>
        <begin position="46"/>
        <end position="95"/>
    </location>
</feature>
<accession>A0A9W6HS28</accession>
<name>A0A9W6HS28_9MICO</name>
<dbReference type="GO" id="GO:0005975">
    <property type="term" value="P:carbohydrate metabolic process"/>
    <property type="evidence" value="ECO:0007669"/>
    <property type="project" value="UniProtKB-ARBA"/>
</dbReference>
<keyword evidence="2" id="KW-0732">Signal</keyword>
<evidence type="ECO:0000313" key="5">
    <source>
        <dbReference type="Proteomes" id="UP001142325"/>
    </source>
</evidence>
<feature type="chain" id="PRO_5040828237" description="PKD domain-containing protein" evidence="2">
    <location>
        <begin position="21"/>
        <end position="276"/>
    </location>
</feature>
<evidence type="ECO:0000256" key="1">
    <source>
        <dbReference type="SAM" id="MobiDB-lite"/>
    </source>
</evidence>
<keyword evidence="5" id="KW-1185">Reference proteome</keyword>
<gene>
    <name evidence="4" type="ORF">GCM10017596_08290</name>
</gene>
<dbReference type="AlphaFoldDB" id="A0A9W6HS28"/>
<protein>
    <recommendedName>
        <fullName evidence="3">PKD domain-containing protein</fullName>
    </recommendedName>
</protein>
<dbReference type="Gene3D" id="2.60.40.10">
    <property type="entry name" value="Immunoglobulins"/>
    <property type="match status" value="1"/>
</dbReference>
<feature type="domain" description="PKD" evidence="3">
    <location>
        <begin position="173"/>
        <end position="225"/>
    </location>
</feature>
<feature type="compositionally biased region" description="Gly residues" evidence="1">
    <location>
        <begin position="48"/>
        <end position="70"/>
    </location>
</feature>
<dbReference type="SUPFAM" id="SSF49299">
    <property type="entry name" value="PKD domain"/>
    <property type="match status" value="1"/>
</dbReference>
<evidence type="ECO:0000313" key="4">
    <source>
        <dbReference type="EMBL" id="GLK01114.1"/>
    </source>
</evidence>
<organism evidence="4 5">
    <name type="scientific">Microbacterium keratanolyticum</name>
    <dbReference type="NCBI Taxonomy" id="67574"/>
    <lineage>
        <taxon>Bacteria</taxon>
        <taxon>Bacillati</taxon>
        <taxon>Actinomycetota</taxon>
        <taxon>Actinomycetes</taxon>
        <taxon>Micrococcales</taxon>
        <taxon>Microbacteriaceae</taxon>
        <taxon>Microbacterium</taxon>
    </lineage>
</organism>
<feature type="signal peptide" evidence="2">
    <location>
        <begin position="1"/>
        <end position="20"/>
    </location>
</feature>
<dbReference type="InterPro" id="IPR000601">
    <property type="entry name" value="PKD_dom"/>
</dbReference>
<reference evidence="4" key="2">
    <citation type="submission" date="2023-01" db="EMBL/GenBank/DDBJ databases">
        <authorList>
            <person name="Sun Q."/>
            <person name="Evtushenko L."/>
        </authorList>
    </citation>
    <scope>NUCLEOTIDE SEQUENCE</scope>
    <source>
        <strain evidence="4">VKM Ac-1958</strain>
    </source>
</reference>
<dbReference type="InterPro" id="IPR013783">
    <property type="entry name" value="Ig-like_fold"/>
</dbReference>
<reference evidence="4" key="1">
    <citation type="journal article" date="2014" name="Int. J. Syst. Evol. Microbiol.">
        <title>Complete genome sequence of Corynebacterium casei LMG S-19264T (=DSM 44701T), isolated from a smear-ripened cheese.</title>
        <authorList>
            <consortium name="US DOE Joint Genome Institute (JGI-PGF)"/>
            <person name="Walter F."/>
            <person name="Albersmeier A."/>
            <person name="Kalinowski J."/>
            <person name="Ruckert C."/>
        </authorList>
    </citation>
    <scope>NUCLEOTIDE SEQUENCE</scope>
    <source>
        <strain evidence="4">VKM Ac-1958</strain>
    </source>
</reference>
<sequence length="276" mass="28386">MSTVLITAYVLAVVAAPAPAELKSVSCPTVVKQALGYCPGISVDDDGLGVGGEQDTGGGPGSPGDDGGSGGDDDGSGNEVEAGPPAVVPFDPEDCFRGSDNLSPNMYCPQPGEDPLPVITIRDLVRFVPSDSTIAAEPNNLGVAGLATNFVANARTTVVEATLFNRLISVEFTPVEYDFDYGDGAAASHATGGASWESLGLAQFTPTDTSHVYLDRGTYTASITVDYTARINFGFGWLPVEGTVAGPPASQSIQIFEARTALVDRTCDEDPKAAGC</sequence>
<dbReference type="RefSeq" id="WP_204938770.1">
    <property type="nucleotide sequence ID" value="NZ_BAAAUM010000001.1"/>
</dbReference>